<dbReference type="SUPFAM" id="SSF54631">
    <property type="entry name" value="CBS-domain pair"/>
    <property type="match status" value="1"/>
</dbReference>
<dbReference type="PROSITE" id="PS50112">
    <property type="entry name" value="PAS"/>
    <property type="match status" value="2"/>
</dbReference>
<dbReference type="InterPro" id="IPR035965">
    <property type="entry name" value="PAS-like_dom_sf"/>
</dbReference>
<dbReference type="InterPro" id="IPR013767">
    <property type="entry name" value="PAS_fold"/>
</dbReference>
<evidence type="ECO:0000256" key="4">
    <source>
        <dbReference type="ARBA" id="ARBA00029500"/>
    </source>
</evidence>
<dbReference type="InterPro" id="IPR025943">
    <property type="entry name" value="Sigma_54_int_dom_ATP-bd_2"/>
</dbReference>
<dbReference type="InterPro" id="IPR003593">
    <property type="entry name" value="AAA+_ATPase"/>
</dbReference>
<dbReference type="CDD" id="cd00130">
    <property type="entry name" value="PAS"/>
    <property type="match status" value="2"/>
</dbReference>
<dbReference type="AlphaFoldDB" id="R4KQL2"/>
<dbReference type="eggNOG" id="COG0517">
    <property type="taxonomic scope" value="Bacteria"/>
</dbReference>
<dbReference type="InterPro" id="IPR000014">
    <property type="entry name" value="PAS"/>
</dbReference>
<dbReference type="SUPFAM" id="SSF55785">
    <property type="entry name" value="PYP-like sensor domain (PAS domain)"/>
    <property type="match status" value="2"/>
</dbReference>
<dbReference type="InterPro" id="IPR027417">
    <property type="entry name" value="P-loop_NTPase"/>
</dbReference>
<keyword evidence="3" id="KW-0067">ATP-binding</keyword>
<dbReference type="PROSITE" id="PS50113">
    <property type="entry name" value="PAC"/>
    <property type="match status" value="1"/>
</dbReference>
<reference evidence="10 11" key="1">
    <citation type="submission" date="2012-01" db="EMBL/GenBank/DDBJ databases">
        <title>Complete sequence of Desulfotomaculum gibsoniae DSM 7213.</title>
        <authorList>
            <consortium name="US DOE Joint Genome Institute"/>
            <person name="Lucas S."/>
            <person name="Han J."/>
            <person name="Lapidus A."/>
            <person name="Cheng J.-F."/>
            <person name="Goodwin L."/>
            <person name="Pitluck S."/>
            <person name="Peters L."/>
            <person name="Ovchinnikova G."/>
            <person name="Teshima H."/>
            <person name="Detter J.C."/>
            <person name="Han C."/>
            <person name="Tapia R."/>
            <person name="Land M."/>
            <person name="Hauser L."/>
            <person name="Kyrpides N."/>
            <person name="Ivanova N."/>
            <person name="Pagani I."/>
            <person name="Parshina S."/>
            <person name="Plugge C."/>
            <person name="Muyzer G."/>
            <person name="Kuever J."/>
            <person name="Ivanova A."/>
            <person name="Nazina T."/>
            <person name="Klenk H.-P."/>
            <person name="Brambilla E."/>
            <person name="Spring S."/>
            <person name="Stams A.F."/>
            <person name="Woyke T."/>
        </authorList>
    </citation>
    <scope>NUCLEOTIDE SEQUENCE [LARGE SCALE GENOMIC DNA]</scope>
    <source>
        <strain evidence="10 11">DSM 7213</strain>
    </source>
</reference>
<dbReference type="PROSITE" id="PS50045">
    <property type="entry name" value="SIGMA54_INTERACT_4"/>
    <property type="match status" value="1"/>
</dbReference>
<dbReference type="FunFam" id="3.40.50.300:FF:000006">
    <property type="entry name" value="DNA-binding transcriptional regulator NtrC"/>
    <property type="match status" value="1"/>
</dbReference>
<dbReference type="SUPFAM" id="SSF52540">
    <property type="entry name" value="P-loop containing nucleoside triphosphate hydrolases"/>
    <property type="match status" value="1"/>
</dbReference>
<dbReference type="Pfam" id="PF00158">
    <property type="entry name" value="Sigma54_activat"/>
    <property type="match status" value="1"/>
</dbReference>
<sequence length="706" mass="78454">MLVKNIMTLNNISVQPGQTALEAWEIIIQTRLTGIPVTDPKGSIIGVLSREEIINAGPRVLEGNVKVRDIMQQEIFILKEDAPASDAWTMPANVFPVVDDNGRITGMLERSEVGHTLFKVASQIFQQAETIMDAAHNGIIAIDKNGIISTFNIAAERITRRKKSEALGRHLSDVIIPHGLLDILENGNYQSHYKFSLGYSSGTHTYLTNRSPIIENGQVVGAIGVFQDISEIEFISEELSSVKQLNKELETIIESSYDGIIITDPSGQIIRANHAHERITGIPTASIQKMTMADLIAKGVYSQSIVDAVIEQNGAVTLSELTADNNQLLITGNPVHNQQGEIIRVVINIRDMSDLNNLKNQLEQSIALSERYHGELTQLRSRLIDQVGLVVKSTKMKKVLGMALRMAQVNSTVLLLGESGVGKEVVAKAIHKNSKRSSGPFITVNCGAIPENLLESEMFGYEKGAFTGANREGKPGMFELADNGTLFLDEIADLPLHFQVKLLRALQEREITRIGGTRPRQIDVRIIAATNKQLEELVQDGKFREDLYFRLNVVPIHIPPLRERKDDIIPLVYNFKKSFEKVYGMEKEFSPRVFKELMEYQWPGNVREVKNVVERLLVTSSEQVIKSVDIPLNITPATPPQRHGPHQVTVQGIIPLKAAQLEMERQLIGAALKELGSTYKVAKALHVDQSTIVRKVNRLRENGLSL</sequence>
<feature type="domain" description="PAS" evidence="7">
    <location>
        <begin position="245"/>
        <end position="287"/>
    </location>
</feature>
<evidence type="ECO:0000256" key="3">
    <source>
        <dbReference type="ARBA" id="ARBA00022840"/>
    </source>
</evidence>
<dbReference type="CDD" id="cd02205">
    <property type="entry name" value="CBS_pair_SF"/>
    <property type="match status" value="1"/>
</dbReference>
<dbReference type="InterPro" id="IPR002078">
    <property type="entry name" value="Sigma_54_int"/>
</dbReference>
<dbReference type="PROSITE" id="PS00675">
    <property type="entry name" value="SIGMA54_INTERACT_1"/>
    <property type="match status" value="1"/>
</dbReference>
<dbReference type="OrthoDB" id="9803970at2"/>
<dbReference type="Pfam" id="PF00571">
    <property type="entry name" value="CBS"/>
    <property type="match status" value="2"/>
</dbReference>
<dbReference type="SMART" id="SM00382">
    <property type="entry name" value="AAA"/>
    <property type="match status" value="1"/>
</dbReference>
<dbReference type="InterPro" id="IPR030828">
    <property type="entry name" value="HTH_TyrR"/>
</dbReference>
<evidence type="ECO:0000259" key="7">
    <source>
        <dbReference type="PROSITE" id="PS50112"/>
    </source>
</evidence>
<dbReference type="InterPro" id="IPR000644">
    <property type="entry name" value="CBS_dom"/>
</dbReference>
<evidence type="ECO:0000256" key="1">
    <source>
        <dbReference type="ARBA" id="ARBA00022741"/>
    </source>
</evidence>
<dbReference type="RefSeq" id="WP_006522324.1">
    <property type="nucleotide sequence ID" value="NC_021184.1"/>
</dbReference>
<dbReference type="eggNOG" id="COG3829">
    <property type="taxonomic scope" value="Bacteria"/>
</dbReference>
<feature type="domain" description="Sigma-54 factor interaction" evidence="6">
    <location>
        <begin position="389"/>
        <end position="618"/>
    </location>
</feature>
<dbReference type="SMART" id="SM00091">
    <property type="entry name" value="PAS"/>
    <property type="match status" value="2"/>
</dbReference>
<dbReference type="PANTHER" id="PTHR32071:SF57">
    <property type="entry name" value="C4-DICARBOXYLATE TRANSPORT TRANSCRIPTIONAL REGULATORY PROTEIN DCTD"/>
    <property type="match status" value="1"/>
</dbReference>
<dbReference type="HOGENOM" id="CLU_000445_8_1_9"/>
<dbReference type="SUPFAM" id="SSF46689">
    <property type="entry name" value="Homeodomain-like"/>
    <property type="match status" value="1"/>
</dbReference>
<evidence type="ECO:0000259" key="8">
    <source>
        <dbReference type="PROSITE" id="PS50113"/>
    </source>
</evidence>
<dbReference type="NCBIfam" id="TIGR00229">
    <property type="entry name" value="sensory_box"/>
    <property type="match status" value="2"/>
</dbReference>
<feature type="domain" description="PAC" evidence="8">
    <location>
        <begin position="303"/>
        <end position="364"/>
    </location>
</feature>
<protein>
    <recommendedName>
        <fullName evidence="4">HTH-type transcriptional regulatory protein TyrR</fullName>
    </recommendedName>
</protein>
<dbReference type="Pfam" id="PF25601">
    <property type="entry name" value="AAA_lid_14"/>
    <property type="match status" value="1"/>
</dbReference>
<dbReference type="GO" id="GO:0005524">
    <property type="term" value="F:ATP binding"/>
    <property type="evidence" value="ECO:0007669"/>
    <property type="project" value="UniProtKB-KW"/>
</dbReference>
<dbReference type="Pfam" id="PF13426">
    <property type="entry name" value="PAS_9"/>
    <property type="match status" value="1"/>
</dbReference>
<dbReference type="InterPro" id="IPR025662">
    <property type="entry name" value="Sigma_54_int_dom_ATP-bd_1"/>
</dbReference>
<organism evidence="10 11">
    <name type="scientific">Desulfoscipio gibsoniae DSM 7213</name>
    <dbReference type="NCBI Taxonomy" id="767817"/>
    <lineage>
        <taxon>Bacteria</taxon>
        <taxon>Bacillati</taxon>
        <taxon>Bacillota</taxon>
        <taxon>Clostridia</taxon>
        <taxon>Eubacteriales</taxon>
        <taxon>Desulfallaceae</taxon>
        <taxon>Desulfoscipio</taxon>
    </lineage>
</organism>
<dbReference type="PANTHER" id="PTHR32071">
    <property type="entry name" value="TRANSCRIPTIONAL REGULATORY PROTEIN"/>
    <property type="match status" value="1"/>
</dbReference>
<dbReference type="Gene3D" id="3.40.50.300">
    <property type="entry name" value="P-loop containing nucleotide triphosphate hydrolases"/>
    <property type="match status" value="1"/>
</dbReference>
<evidence type="ECO:0000256" key="2">
    <source>
        <dbReference type="ARBA" id="ARBA00022797"/>
    </source>
</evidence>
<keyword evidence="2" id="KW-0058">Aromatic hydrocarbons catabolism</keyword>
<evidence type="ECO:0000313" key="11">
    <source>
        <dbReference type="Proteomes" id="UP000013520"/>
    </source>
</evidence>
<dbReference type="GO" id="GO:0003677">
    <property type="term" value="F:DNA binding"/>
    <property type="evidence" value="ECO:0007669"/>
    <property type="project" value="UniProtKB-KW"/>
</dbReference>
<dbReference type="CDD" id="cd00009">
    <property type="entry name" value="AAA"/>
    <property type="match status" value="1"/>
</dbReference>
<dbReference type="KEGG" id="dgi:Desgi_4605"/>
<dbReference type="EMBL" id="CP003273">
    <property type="protein sequence ID" value="AGL03832.1"/>
    <property type="molecule type" value="Genomic_DNA"/>
</dbReference>
<evidence type="ECO:0000259" key="6">
    <source>
        <dbReference type="PROSITE" id="PS50045"/>
    </source>
</evidence>
<dbReference type="Gene3D" id="3.30.450.20">
    <property type="entry name" value="PAS domain"/>
    <property type="match status" value="2"/>
</dbReference>
<evidence type="ECO:0000313" key="10">
    <source>
        <dbReference type="EMBL" id="AGL03832.1"/>
    </source>
</evidence>
<dbReference type="Pfam" id="PF18024">
    <property type="entry name" value="HTH_50"/>
    <property type="match status" value="1"/>
</dbReference>
<dbReference type="STRING" id="767817.Desgi_4605"/>
<evidence type="ECO:0000256" key="5">
    <source>
        <dbReference type="PROSITE-ProRule" id="PRU00703"/>
    </source>
</evidence>
<dbReference type="Pfam" id="PF00989">
    <property type="entry name" value="PAS"/>
    <property type="match status" value="1"/>
</dbReference>
<name>R4KQL2_9FIRM</name>
<feature type="domain" description="CBS" evidence="9">
    <location>
        <begin position="7"/>
        <end position="67"/>
    </location>
</feature>
<evidence type="ECO:0000259" key="9">
    <source>
        <dbReference type="PROSITE" id="PS51371"/>
    </source>
</evidence>
<dbReference type="InterPro" id="IPR000700">
    <property type="entry name" value="PAS-assoc_C"/>
</dbReference>
<keyword evidence="5" id="KW-0129">CBS domain</keyword>
<dbReference type="Gene3D" id="1.10.10.60">
    <property type="entry name" value="Homeodomain-like"/>
    <property type="match status" value="1"/>
</dbReference>
<dbReference type="InterPro" id="IPR009057">
    <property type="entry name" value="Homeodomain-like_sf"/>
</dbReference>
<dbReference type="Proteomes" id="UP000013520">
    <property type="component" value="Chromosome"/>
</dbReference>
<dbReference type="InterPro" id="IPR046342">
    <property type="entry name" value="CBS_dom_sf"/>
</dbReference>
<dbReference type="PROSITE" id="PS51371">
    <property type="entry name" value="CBS"/>
    <property type="match status" value="1"/>
</dbReference>
<dbReference type="GO" id="GO:0006355">
    <property type="term" value="P:regulation of DNA-templated transcription"/>
    <property type="evidence" value="ECO:0007669"/>
    <property type="project" value="InterPro"/>
</dbReference>
<feature type="domain" description="PAS" evidence="7">
    <location>
        <begin position="124"/>
        <end position="177"/>
    </location>
</feature>
<dbReference type="InterPro" id="IPR058031">
    <property type="entry name" value="AAA_lid_NorR"/>
</dbReference>
<gene>
    <name evidence="10" type="ORF">Desgi_4605</name>
</gene>
<accession>R4KQL2</accession>
<proteinExistence type="predicted"/>
<keyword evidence="11" id="KW-1185">Reference proteome</keyword>
<dbReference type="Gene3D" id="1.10.8.60">
    <property type="match status" value="1"/>
</dbReference>
<dbReference type="PROSITE" id="PS00676">
    <property type="entry name" value="SIGMA54_INTERACT_2"/>
    <property type="match status" value="1"/>
</dbReference>
<dbReference type="Gene3D" id="3.10.580.10">
    <property type="entry name" value="CBS-domain"/>
    <property type="match status" value="1"/>
</dbReference>
<keyword evidence="1" id="KW-0547">Nucleotide-binding</keyword>